<dbReference type="SUPFAM" id="SSF53335">
    <property type="entry name" value="S-adenosyl-L-methionine-dependent methyltransferases"/>
    <property type="match status" value="2"/>
</dbReference>
<dbReference type="InterPro" id="IPR020806">
    <property type="entry name" value="PKS_PP-bd"/>
</dbReference>
<dbReference type="InterPro" id="IPR010071">
    <property type="entry name" value="AA_adenyl_dom"/>
</dbReference>
<dbReference type="Pfam" id="PF13193">
    <property type="entry name" value="AMP-binding_C"/>
    <property type="match status" value="1"/>
</dbReference>
<dbReference type="GO" id="GO:0043041">
    <property type="term" value="P:amino acid activation for nonribosomal peptide biosynthetic process"/>
    <property type="evidence" value="ECO:0007669"/>
    <property type="project" value="TreeGrafter"/>
</dbReference>
<dbReference type="InterPro" id="IPR006162">
    <property type="entry name" value="Ppantetheine_attach_site"/>
</dbReference>
<dbReference type="InterPro" id="IPR000873">
    <property type="entry name" value="AMP-dep_synth/lig_dom"/>
</dbReference>
<evidence type="ECO:0000259" key="6">
    <source>
        <dbReference type="PROSITE" id="PS50075"/>
    </source>
</evidence>
<dbReference type="SMART" id="SM00824">
    <property type="entry name" value="PKS_TE"/>
    <property type="match status" value="1"/>
</dbReference>
<dbReference type="InterPro" id="IPR001242">
    <property type="entry name" value="Condensation_dom"/>
</dbReference>
<protein>
    <submittedName>
        <fullName evidence="7">Non-ribosomal peptide synthetase</fullName>
    </submittedName>
</protein>
<dbReference type="InterPro" id="IPR020845">
    <property type="entry name" value="AMP-binding_CS"/>
</dbReference>
<dbReference type="NCBIfam" id="NF003417">
    <property type="entry name" value="PRK04813.1"/>
    <property type="match status" value="5"/>
</dbReference>
<dbReference type="FunFam" id="3.40.50.980:FF:000001">
    <property type="entry name" value="Non-ribosomal peptide synthetase"/>
    <property type="match status" value="3"/>
</dbReference>
<dbReference type="GO" id="GO:0017000">
    <property type="term" value="P:antibiotic biosynthetic process"/>
    <property type="evidence" value="ECO:0007669"/>
    <property type="project" value="UniProtKB-ARBA"/>
</dbReference>
<dbReference type="GO" id="GO:0005829">
    <property type="term" value="C:cytosol"/>
    <property type="evidence" value="ECO:0007669"/>
    <property type="project" value="TreeGrafter"/>
</dbReference>
<dbReference type="Gene3D" id="3.30.559.30">
    <property type="entry name" value="Nonribosomal peptide synthetase, condensation domain"/>
    <property type="match status" value="3"/>
</dbReference>
<dbReference type="FunFam" id="3.30.559.30:FF:000001">
    <property type="entry name" value="Non-ribosomal peptide synthetase"/>
    <property type="match status" value="2"/>
</dbReference>
<accession>A0AAE6YEA8</accession>
<evidence type="ECO:0000256" key="5">
    <source>
        <dbReference type="ARBA" id="ARBA00022737"/>
    </source>
</evidence>
<dbReference type="NCBIfam" id="TIGR01733">
    <property type="entry name" value="AA-adenyl-dom"/>
    <property type="match status" value="3"/>
</dbReference>
<dbReference type="GO" id="GO:0008610">
    <property type="term" value="P:lipid biosynthetic process"/>
    <property type="evidence" value="ECO:0007669"/>
    <property type="project" value="UniProtKB-ARBA"/>
</dbReference>
<proteinExistence type="inferred from homology"/>
<dbReference type="InterPro" id="IPR009081">
    <property type="entry name" value="PP-bd_ACP"/>
</dbReference>
<dbReference type="Gene3D" id="3.40.50.150">
    <property type="entry name" value="Vaccinia Virus protein VP39"/>
    <property type="match status" value="2"/>
</dbReference>
<feature type="domain" description="Carrier" evidence="6">
    <location>
        <begin position="2428"/>
        <end position="2503"/>
    </location>
</feature>
<dbReference type="FunFam" id="3.30.559.10:FF:000012">
    <property type="entry name" value="Non-ribosomal peptide synthetase"/>
    <property type="match status" value="2"/>
</dbReference>
<dbReference type="Gene3D" id="3.40.50.1820">
    <property type="entry name" value="alpha/beta hydrolase"/>
    <property type="match status" value="1"/>
</dbReference>
<evidence type="ECO:0000256" key="1">
    <source>
        <dbReference type="ARBA" id="ARBA00001957"/>
    </source>
</evidence>
<dbReference type="Pfam" id="PF00501">
    <property type="entry name" value="AMP-binding"/>
    <property type="match status" value="3"/>
</dbReference>
<dbReference type="Proteomes" id="UP000502504">
    <property type="component" value="Chromosome"/>
</dbReference>
<keyword evidence="3" id="KW-0596">Phosphopantetheine</keyword>
<dbReference type="FunFam" id="3.40.50.12780:FF:000012">
    <property type="entry name" value="Non-ribosomal peptide synthetase"/>
    <property type="match status" value="3"/>
</dbReference>
<dbReference type="FunFam" id="1.10.1200.10:FF:000016">
    <property type="entry name" value="Non-ribosomal peptide synthase"/>
    <property type="match status" value="3"/>
</dbReference>
<dbReference type="Gene3D" id="1.10.1200.10">
    <property type="entry name" value="ACP-like"/>
    <property type="match status" value="2"/>
</dbReference>
<dbReference type="Gene3D" id="3.40.50.980">
    <property type="match status" value="6"/>
</dbReference>
<dbReference type="CDD" id="cd02440">
    <property type="entry name" value="AdoMet_MTases"/>
    <property type="match status" value="2"/>
</dbReference>
<keyword evidence="4" id="KW-0597">Phosphoprotein</keyword>
<dbReference type="CDD" id="cd19540">
    <property type="entry name" value="LCL_NRPS-like"/>
    <property type="match status" value="2"/>
</dbReference>
<dbReference type="InterPro" id="IPR029063">
    <property type="entry name" value="SAM-dependent_MTases_sf"/>
</dbReference>
<dbReference type="PANTHER" id="PTHR45527">
    <property type="entry name" value="NONRIBOSOMAL PEPTIDE SYNTHETASE"/>
    <property type="match status" value="1"/>
</dbReference>
<feature type="domain" description="Carrier" evidence="6">
    <location>
        <begin position="3889"/>
        <end position="3964"/>
    </location>
</feature>
<dbReference type="SMART" id="SM00823">
    <property type="entry name" value="PKS_PP"/>
    <property type="match status" value="3"/>
</dbReference>
<dbReference type="GO" id="GO:0031177">
    <property type="term" value="F:phosphopantetheine binding"/>
    <property type="evidence" value="ECO:0007669"/>
    <property type="project" value="InterPro"/>
</dbReference>
<dbReference type="CDD" id="cd12117">
    <property type="entry name" value="A_NRPS_Srf_like"/>
    <property type="match status" value="1"/>
</dbReference>
<evidence type="ECO:0000256" key="4">
    <source>
        <dbReference type="ARBA" id="ARBA00022553"/>
    </source>
</evidence>
<comment type="similarity">
    <text evidence="2">Belongs to the ATP-dependent AMP-binding enzyme family.</text>
</comment>
<sequence>MTSSGLEDILPLSPMQEGLLFHSRYEQDGADVYAVQHVFDLEGALDGARLRSAARALVQRHPNLRAGFRQVDSGQTVQLIPRQFDLPWEESDLASLSAAEAEAELARLATKEHRRRFDLAEPPLLRFSLVRMPGERHRLLMTTHHILLDGWSMPILMRELTTLYDSRSDAAALPRPAPYRQYLGWLTRQDRPAAEAAWREALAGLEQPTLLTPVDPGRPGLMPERIIVELDEDRTVALAEWSRRQGVTLNTVLQAAWGLVLSRRTGHDDVVFGAVVAGRDPQLPGVEDMVGLLITMVPVRVPLDPAQSLRSTVVRLQDAQSRLTPHQHLGLARIQRLAGLGDLFDTSLVFENYPWDDPADLPDTGLRITPDLGRARDATHYPLTLIAAPGRRLYLRLDYRDDLFDRATASGFLDRLIRVLDLVVTEPDRPIGRIDLLTAEERVALLPAAEVQKPSQSTLPELFEAQAARTPRTTAVVCDDTTLTYEELNERANRLAHLLTTTHGIGPEHIVALALPRSPELVAAVLAVLKAGAAYLPLDPAYPSARLSHMISDARPTLLLTTTDADLPSDTPRLHLDTLDLTLQPTHNPTTPLAPDNPAYVIYTSGSTGRPKGVVMPAGALVNLLQWHHGAVGGKPGARVAQFTAISFDVSAQEMLSALVHGKTLVVPDEDVRRDAARFAEWLDEQRVEELFAPNLVLEAVAEAAVEQGRALPRLRTVAQAGEALTLSSVVREFQRSAPGRVLHNHYGPTETHVVTAHTLGADPDTWPLSAPVGRPVSNTRAYVLGSGLELMAPGVVGELYIAGACVARGYLGKPGLTAERFVADPYAAEAGARMYRTGDLVRRNPDGELEFVGRADQQVKIRGFRIEPGEIENVLTDHPDIAQAAVVTHEDQPGRARLVAYVVAQEVLRADEVREFTRDRLPEHMVPSAVVLLDSLPLTANGKLDRGALPAPEFAAAGAGWEARTPQEQIVCDLFAQVLGLPRVGVDDDFFELGGHSLLATRLIARIRAALSVEIGLRTLFEARTAGAVAARLDTAGPARLALTKQQLPEAVPLSFAQRRLWFLHKMEGQSATYNIPLVLRLTGELDRDALRAALGDVVARHESLRTVFQEVDGTPYQRVLDNVTVDLPTTGITEAELSDALASAARHSFDLATEPPLCAELYRLAPDRHVLILIMHHIAGDGWSLGPLAADLTRAYTARTQGQTPQWPPLPVQYADYTLWQNELLGDQNDPDSLFATQIDYWTDTLAGLPEQLALPTDRPRPAVMTYRGDYLTVDIDPELHQRLTDLARASGASLFMVLQAGLAALLTRLGAGEDIPLGSPIAGRTDQALDHLIGFFVNTLVLRTDTSGNPTFTQLVQRVRETSLAAYAHQDVPFEYLVELLNPTRTLSHHPLFQTMLALQNAPEAHFQLPHLTIDINPGRTGTAKFDLFISLAVQRGPHGEPQGITGAIEYSSDIYDPPTVQNLFDRWTQLLDAATTHPDQPLNHIDLLSAEEHRQLLDTWLDTETEVGEGLLPGRFAEQAAETPDAVAVIAGDTSLTYAELNRSANRLAHALLRRGAGPERVVALALPRSTDLVVALLAVLKTGAAYLPLDPDHPAGRIEYVLEDARPALLLTTLSTNSRTPGGGSTERLVLDSPDVRTLLADCPDTDPDDTDRGTPLRAADAAYVIYTSGSTGRPKGVVVPHSALLNFLDAMRRRAPLRPEERLLAVTTVAFDIAALELYHPLLSGAAVVLAPKEAVPQPSAVLDLIARHGVTVVQGTPSLWQLLVAHEPEALRGLRILVGGEALPTPLAESMRALTDDLTNLYGPTETTIWSTAADLADGTGAAPIGRPISNTRVYVLGSGLELVAPGVVGELYIAGAGVARGYLGRPGLTAERFVADPYSVEPGARMYRTGDLVRWNPDGELEFIGRADHQVKIRGFRIEPGEIETTLTDHPDIAQAAVVVREDQPGDARLVAYVVADTSTRAHDQAVEQDQLGEWQHLYDSVYTTAPKTAFGENFASWNSSYDGEPIPLPEMREWRDTTVDRIRALRPRRVLEIGVGTGLLLARLAPACEEYWGTDFSDTVIEDLKRHVEDDPVLAARVRLHTRPAHDFDGLPTGHFDTIVLNSVVQYFPNAGYLEQVIHNAIRALAPGGALFIGDVRNPRLLRTFAAGVQTARADDPTDTAAIRRAVEQSLVLEKELLIDPEYFTALTQHVPDITGADIQLKRGTAHNELTRYRYDTTLYKSGTTPEPLRDTPTRPWAGDLDSLADHLRTARPDRLRVTGVPNPRLVRELALQRALDAGDPLPADVSAEQFGLEVFHDLGDEHDYWTGITWNTHDHGAVDIVFVERSRLAGRVPVGTYAPLHTGTSHTPLSTWTTDPAARRGTGALVTALREHARHQLPDYMVPTAVVPLDRLPLTANGKLDRAALPVPEFASAGSGRGPRTPQEQIVCDLFAQVLGLPRVGVDDDFFDLGGHSLLATRLIAQIRAAFGVELELRALFEGPTPAAVAAILDTAGPGRLALTVRPRPEVMPLSFAQRRLWFIHKMEGPSATYNIPLALRLTGELDRDALRTALGDVVARHESLRTVFPEVEGVPCQRVLAPETAVPRLTVTPTTEAELPDVLASAARHAFDLATEPPLRANLFELSAQEYVLLLVVHHIAGDGWSLGPLAADLTRAYTARTQGQTPQWPPLPVQYADYTLWQNELLGDQNDPDSLFATQIDYWTHALAELPDQLTLPTDRPRPTVMTYRGDYVTVDIDPDLHRRLTEVARASGASLFMVLQAGLAALLTRLGAGEDIPLGSPIAGRTDQALDHLIGFFVNTLVLRTDTSGNPTFTELIQRVRETSLAAYAHQDVPFEYLVELLNPTRTLSHHPLFQTMLALQNAPEATFQLPDLTIDINPGRTGTAKFDLFISLAEQRGEHGEPQGITGAVEYSSDIYDAPTVQNLFDRWTQLLDAAVSDPDRSLGHIDLLSAEEHRRTLVEFNDTAVALPDASLGELFARQASTTPDAPAVTCGATTLTFAELDAHANWLAHKLIARGVRPGDAVAVLLQRSTATVTTVLALTKAGAVHVPLDTRYPAERIRHVLTDTGAALVVTDAPSQSHLPLESAELYVIDADDRGEVSPEAPGMAVHPEDAAYVMYTSGSTGTPKGIIVTHRNVTALALDPRFEPHAHRRVLLHSPTAFDASTYELWVPLLNGGTVIVAPPGDLDIPTLHHTITTHRITALWLTSSLLNLITDHTPETLTHVHQVWTGGEAVSGATVQQLQRACPALTVIDGYGPTETTTFATHHPVPRPYTGNPTVPIGRPMANTRTYVLDTQLRPVPPGVTGELYIAGAHLARGYLGKPHLTAERFVADPYATEPGARMYRTGDLARHNPDGDLEYLGRTDHQLKIRGFRIEPGEIENTLTDHPDIAQAAVVAHHDQPGDTRLTAYIVPDTTDTAKDDEERSQIGEWQDLYDSLYSGAGADKASGFGEDFSGWNSSYDGRPIPLPEMREWRAATVERIRALGPRRVLEIGVGTGLLLAKLAPACEEYWGTDFSPVVVEALRHHVDADPELARRVKLRVQAAHQHGGLPQGHFDTIVLNSVVQYFPNADYLHQVIEQAFRLLAPGGALFIGDIRNPRLLRTFTAGVQTARADDPTDTAAVRRAVEQSLVLEKELLIDPEYFTALTHHIPDITGADIQLKRGTAHNELTRYRYDTTLHKAGTTPRPLTDAPTHPWPGNLATLAARLRTARPDRLRVTGVPHSRIARDLAVQRALEAGTVPADPVAPGVDPEEFHRLGEEHGYWTAVTWNAYDPAALDVVLVRRGLLGDGVPVGVYLPADAVGAGRPLSSWTTSPATGRDTGSLLRAVHEHIRRHLPEYMRPTAVVPLDRLPLTANGKLDRAALPAFDVERGDIGRAPATPQEQVVCELFAEVLGRPVVGVAEDFFDLGGHSLLATRLMARLRAAFGVELGVRSLFEAPTPAGIAARLDVDDADGSYEVVLPLRTGGGGPPLFCIHPGGGIGWSYSALIKHLGPRYPLYGIQARGLARPEPRPGSIEEMAVDYADQIQTVQPHGPYHLAGWSFGGLCAHALAAEFQQRGEPVALVAVLDVIPDWQGLTHADVPAPDDRVMLLYHVGLVDDGSHRPDDEEMTFAEAREILRRQGSVLANLDEDRLTTITEISANNTHLTIDYRPGPIDGDLLLIACSQQQDPPVTAAAWQPYVRGTVEAHEVPGEHGTMLTRSDTLAGIGRILAAKLHELSGDE</sequence>
<organism evidence="7 8">
    <name type="scientific">Streptomyces antibioticus</name>
    <dbReference type="NCBI Taxonomy" id="1890"/>
    <lineage>
        <taxon>Bacteria</taxon>
        <taxon>Bacillati</taxon>
        <taxon>Actinomycetota</taxon>
        <taxon>Actinomycetes</taxon>
        <taxon>Kitasatosporales</taxon>
        <taxon>Streptomycetaceae</taxon>
        <taxon>Streptomyces</taxon>
    </lineage>
</organism>
<dbReference type="PROSITE" id="PS50075">
    <property type="entry name" value="CARRIER"/>
    <property type="match status" value="3"/>
</dbReference>
<dbReference type="PROSITE" id="PS00455">
    <property type="entry name" value="AMP_BINDING"/>
    <property type="match status" value="3"/>
</dbReference>
<dbReference type="GO" id="GO:0003824">
    <property type="term" value="F:catalytic activity"/>
    <property type="evidence" value="ECO:0007669"/>
    <property type="project" value="InterPro"/>
</dbReference>
<dbReference type="CDD" id="cd17651">
    <property type="entry name" value="A_NRPS_VisG_like"/>
    <property type="match status" value="1"/>
</dbReference>
<dbReference type="FunFam" id="2.30.38.10:FF:000001">
    <property type="entry name" value="Non-ribosomal peptide synthetase PvdI"/>
    <property type="match status" value="3"/>
</dbReference>
<evidence type="ECO:0000313" key="8">
    <source>
        <dbReference type="Proteomes" id="UP000502504"/>
    </source>
</evidence>
<dbReference type="InterPro" id="IPR020802">
    <property type="entry name" value="TesA-like"/>
</dbReference>
<dbReference type="CDD" id="cd19543">
    <property type="entry name" value="DCL_NRPS"/>
    <property type="match status" value="1"/>
</dbReference>
<dbReference type="CDD" id="cd05930">
    <property type="entry name" value="A_NRPS"/>
    <property type="match status" value="1"/>
</dbReference>
<dbReference type="GO" id="GO:0009403">
    <property type="term" value="P:toxin biosynthetic process"/>
    <property type="evidence" value="ECO:0007669"/>
    <property type="project" value="UniProtKB-ARBA"/>
</dbReference>
<dbReference type="InterPro" id="IPR045851">
    <property type="entry name" value="AMP-bd_C_sf"/>
</dbReference>
<dbReference type="Gene3D" id="3.30.559.10">
    <property type="entry name" value="Chloramphenicol acetyltransferase-like domain"/>
    <property type="match status" value="3"/>
</dbReference>
<dbReference type="GO" id="GO:0072330">
    <property type="term" value="P:monocarboxylic acid biosynthetic process"/>
    <property type="evidence" value="ECO:0007669"/>
    <property type="project" value="UniProtKB-ARBA"/>
</dbReference>
<dbReference type="FunFam" id="3.30.300.30:FF:000010">
    <property type="entry name" value="Enterobactin synthetase component F"/>
    <property type="match status" value="1"/>
</dbReference>
<dbReference type="RefSeq" id="WP_078636602.1">
    <property type="nucleotide sequence ID" value="NZ_CM007717.1"/>
</dbReference>
<dbReference type="Pfam" id="PF00550">
    <property type="entry name" value="PP-binding"/>
    <property type="match status" value="3"/>
</dbReference>
<dbReference type="EMBL" id="CP050692">
    <property type="protein sequence ID" value="QIT48435.1"/>
    <property type="molecule type" value="Genomic_DNA"/>
</dbReference>
<dbReference type="Gene3D" id="2.30.38.10">
    <property type="entry name" value="Luciferase, Domain 3"/>
    <property type="match status" value="3"/>
</dbReference>
<reference evidence="7 8" key="1">
    <citation type="submission" date="2020-03" db="EMBL/GenBank/DDBJ databases">
        <title>Is there a link between lipid content and antibiotic production in Streptomyces?</title>
        <authorList>
            <person name="David M."/>
            <person name="Lejeune C."/>
            <person name="Abreu S."/>
            <person name="Thibessard A."/>
            <person name="Leblond P."/>
            <person name="Chaminade P."/>
            <person name="Virolle M.-J."/>
        </authorList>
    </citation>
    <scope>NUCLEOTIDE SEQUENCE [LARGE SCALE GENOMIC DNA]</scope>
    <source>
        <strain evidence="7 8">DSM 41481</strain>
    </source>
</reference>
<dbReference type="InterPro" id="IPR036736">
    <property type="entry name" value="ACP-like_sf"/>
</dbReference>
<dbReference type="Pfam" id="PF00975">
    <property type="entry name" value="Thioesterase"/>
    <property type="match status" value="1"/>
</dbReference>
<evidence type="ECO:0000313" key="7">
    <source>
        <dbReference type="EMBL" id="QIT48435.1"/>
    </source>
</evidence>
<keyword evidence="5" id="KW-0677">Repeat</keyword>
<dbReference type="PANTHER" id="PTHR45527:SF1">
    <property type="entry name" value="FATTY ACID SYNTHASE"/>
    <property type="match status" value="1"/>
</dbReference>
<feature type="domain" description="Carrier" evidence="6">
    <location>
        <begin position="963"/>
        <end position="1038"/>
    </location>
</feature>
<dbReference type="InterPro" id="IPR025110">
    <property type="entry name" value="AMP-bd_C"/>
</dbReference>
<dbReference type="SUPFAM" id="SSF56801">
    <property type="entry name" value="Acetyl-CoA synthetase-like"/>
    <property type="match status" value="3"/>
</dbReference>
<dbReference type="InterPro" id="IPR023213">
    <property type="entry name" value="CAT-like_dom_sf"/>
</dbReference>
<dbReference type="InterPro" id="IPR001031">
    <property type="entry name" value="Thioesterase"/>
</dbReference>
<comment type="cofactor">
    <cofactor evidence="1">
        <name>pantetheine 4'-phosphate</name>
        <dbReference type="ChEBI" id="CHEBI:47942"/>
    </cofactor>
</comment>
<dbReference type="Pfam" id="PF00668">
    <property type="entry name" value="Condensation"/>
    <property type="match status" value="3"/>
</dbReference>
<dbReference type="InterPro" id="IPR013217">
    <property type="entry name" value="Methyltransf_12"/>
</dbReference>
<dbReference type="SUPFAM" id="SSF52777">
    <property type="entry name" value="CoA-dependent acyltransferases"/>
    <property type="match status" value="6"/>
</dbReference>
<dbReference type="Pfam" id="PF08242">
    <property type="entry name" value="Methyltransf_12"/>
    <property type="match status" value="2"/>
</dbReference>
<dbReference type="InterPro" id="IPR029058">
    <property type="entry name" value="AB_hydrolase_fold"/>
</dbReference>
<evidence type="ECO:0000256" key="3">
    <source>
        <dbReference type="ARBA" id="ARBA00022450"/>
    </source>
</evidence>
<dbReference type="PROSITE" id="PS00012">
    <property type="entry name" value="PHOSPHOPANTETHEINE"/>
    <property type="match status" value="2"/>
</dbReference>
<dbReference type="Gene3D" id="3.30.300.30">
    <property type="match status" value="5"/>
</dbReference>
<gene>
    <name evidence="7" type="ORF">HCX60_37020</name>
</gene>
<dbReference type="SUPFAM" id="SSF47336">
    <property type="entry name" value="ACP-like"/>
    <property type="match status" value="3"/>
</dbReference>
<dbReference type="SUPFAM" id="SSF53474">
    <property type="entry name" value="alpha/beta-Hydrolases"/>
    <property type="match status" value="1"/>
</dbReference>
<name>A0AAE6YEA8_STRAT</name>
<evidence type="ECO:0000256" key="2">
    <source>
        <dbReference type="ARBA" id="ARBA00006432"/>
    </source>
</evidence>